<organism evidence="2 3">
    <name type="scientific">Fusarium tricinctum</name>
    <dbReference type="NCBI Taxonomy" id="61284"/>
    <lineage>
        <taxon>Eukaryota</taxon>
        <taxon>Fungi</taxon>
        <taxon>Dikarya</taxon>
        <taxon>Ascomycota</taxon>
        <taxon>Pezizomycotina</taxon>
        <taxon>Sordariomycetes</taxon>
        <taxon>Hypocreomycetidae</taxon>
        <taxon>Hypocreales</taxon>
        <taxon>Nectriaceae</taxon>
        <taxon>Fusarium</taxon>
        <taxon>Fusarium tricinctum species complex</taxon>
    </lineage>
</organism>
<feature type="chain" id="PRO_5035423202" description="Hydrophobin" evidence="1">
    <location>
        <begin position="23"/>
        <end position="105"/>
    </location>
</feature>
<proteinExistence type="predicted"/>
<dbReference type="Proteomes" id="UP000813427">
    <property type="component" value="Unassembled WGS sequence"/>
</dbReference>
<reference evidence="2" key="1">
    <citation type="journal article" date="2021" name="Nat. Commun.">
        <title>Genetic determinants of endophytism in the Arabidopsis root mycobiome.</title>
        <authorList>
            <person name="Mesny F."/>
            <person name="Miyauchi S."/>
            <person name="Thiergart T."/>
            <person name="Pickel B."/>
            <person name="Atanasova L."/>
            <person name="Karlsson M."/>
            <person name="Huettel B."/>
            <person name="Barry K.W."/>
            <person name="Haridas S."/>
            <person name="Chen C."/>
            <person name="Bauer D."/>
            <person name="Andreopoulos W."/>
            <person name="Pangilinan J."/>
            <person name="LaButti K."/>
            <person name="Riley R."/>
            <person name="Lipzen A."/>
            <person name="Clum A."/>
            <person name="Drula E."/>
            <person name="Henrissat B."/>
            <person name="Kohler A."/>
            <person name="Grigoriev I.V."/>
            <person name="Martin F.M."/>
            <person name="Hacquard S."/>
        </authorList>
    </citation>
    <scope>NUCLEOTIDE SEQUENCE</scope>
    <source>
        <strain evidence="2">MPI-SDFR-AT-0068</strain>
    </source>
</reference>
<evidence type="ECO:0000256" key="1">
    <source>
        <dbReference type="SAM" id="SignalP"/>
    </source>
</evidence>
<name>A0A8K0W9K3_9HYPO</name>
<protein>
    <recommendedName>
        <fullName evidence="4">Hydrophobin</fullName>
    </recommendedName>
</protein>
<evidence type="ECO:0008006" key="4">
    <source>
        <dbReference type="Google" id="ProtNLM"/>
    </source>
</evidence>
<evidence type="ECO:0000313" key="2">
    <source>
        <dbReference type="EMBL" id="KAH7241978.1"/>
    </source>
</evidence>
<keyword evidence="3" id="KW-1185">Reference proteome</keyword>
<dbReference type="EMBL" id="JAGPXF010000005">
    <property type="protein sequence ID" value="KAH7241978.1"/>
    <property type="molecule type" value="Genomic_DNA"/>
</dbReference>
<keyword evidence="1" id="KW-0732">Signal</keyword>
<evidence type="ECO:0000313" key="3">
    <source>
        <dbReference type="Proteomes" id="UP000813427"/>
    </source>
</evidence>
<sequence>MFLLNKLACLSCINLIVRKTTGLADGCRTQIIKCAHHLGHHCPGVSRLQLPHVDRPITPVSNCGNLVNEIHGCLVLVQASEMGSVGTWAAKVVLFISTLVVSFYL</sequence>
<accession>A0A8K0W9K3</accession>
<dbReference type="AlphaFoldDB" id="A0A8K0W9K3"/>
<comment type="caution">
    <text evidence="2">The sequence shown here is derived from an EMBL/GenBank/DDBJ whole genome shotgun (WGS) entry which is preliminary data.</text>
</comment>
<feature type="signal peptide" evidence="1">
    <location>
        <begin position="1"/>
        <end position="22"/>
    </location>
</feature>
<gene>
    <name evidence="2" type="ORF">BKA59DRAFT_479821</name>
</gene>